<protein>
    <recommendedName>
        <fullName evidence="4">DUF1304 domain-containing protein</fullName>
    </recommendedName>
</protein>
<organism evidence="2 3">
    <name type="scientific">Streptococcus mutans</name>
    <dbReference type="NCBI Taxonomy" id="1309"/>
    <lineage>
        <taxon>Bacteria</taxon>
        <taxon>Bacillati</taxon>
        <taxon>Bacillota</taxon>
        <taxon>Bacilli</taxon>
        <taxon>Lactobacillales</taxon>
        <taxon>Streptococcaceae</taxon>
        <taxon>Streptococcus</taxon>
    </lineage>
</organism>
<evidence type="ECO:0000313" key="2">
    <source>
        <dbReference type="EMBL" id="QQL47844.1"/>
    </source>
</evidence>
<feature type="transmembrane region" description="Helical" evidence="1">
    <location>
        <begin position="106"/>
        <end position="124"/>
    </location>
</feature>
<dbReference type="RefSeq" id="WP_002262311.1">
    <property type="nucleotide sequence ID" value="NZ_CP066294.2"/>
</dbReference>
<sequence>MKITMWVMLIVGIIELTANTFFLISLSRGKDLKIAKKFHGDFPMYATDKAWLVKIVSSVILGIVALLASYAINKDFSIKIILSNMFSFGMLIMCITQALLYGKKHIPARISIVLGIVFVMLTILKL</sequence>
<dbReference type="AlphaFoldDB" id="A0AAX1K467"/>
<gene>
    <name evidence="2" type="ORF">IGS65_003110</name>
</gene>
<dbReference type="Proteomes" id="UP000595884">
    <property type="component" value="Chromosome"/>
</dbReference>
<keyword evidence="1" id="KW-1133">Transmembrane helix</keyword>
<keyword evidence="1" id="KW-0472">Membrane</keyword>
<evidence type="ECO:0000256" key="1">
    <source>
        <dbReference type="SAM" id="Phobius"/>
    </source>
</evidence>
<name>A0AAX1K467_STRMG</name>
<feature type="transmembrane region" description="Helical" evidence="1">
    <location>
        <begin position="6"/>
        <end position="29"/>
    </location>
</feature>
<reference evidence="3" key="1">
    <citation type="submission" date="2020-12" db="EMBL/GenBank/DDBJ databases">
        <authorList>
            <person name="Wen Z.T."/>
        </authorList>
    </citation>
    <scope>NUCLEOTIDE SEQUENCE [LARGE SCALE GENOMIC DNA]</scope>
    <source>
        <strain evidence="3">27-3</strain>
    </source>
</reference>
<accession>A0AAX1K467</accession>
<feature type="transmembrane region" description="Helical" evidence="1">
    <location>
        <begin position="50"/>
        <end position="72"/>
    </location>
</feature>
<keyword evidence="1" id="KW-0812">Transmembrane</keyword>
<dbReference type="EMBL" id="CP066294">
    <property type="protein sequence ID" value="QQL47844.1"/>
    <property type="molecule type" value="Genomic_DNA"/>
</dbReference>
<evidence type="ECO:0008006" key="4">
    <source>
        <dbReference type="Google" id="ProtNLM"/>
    </source>
</evidence>
<feature type="transmembrane region" description="Helical" evidence="1">
    <location>
        <begin position="78"/>
        <end position="99"/>
    </location>
</feature>
<evidence type="ECO:0000313" key="3">
    <source>
        <dbReference type="Proteomes" id="UP000595884"/>
    </source>
</evidence>
<proteinExistence type="predicted"/>